<evidence type="ECO:0000256" key="1">
    <source>
        <dbReference type="ARBA" id="ARBA00023110"/>
    </source>
</evidence>
<comment type="catalytic activity">
    <reaction evidence="3">
        <text>[protein]-peptidylproline (omega=180) = [protein]-peptidylproline (omega=0)</text>
        <dbReference type="Rhea" id="RHEA:16237"/>
        <dbReference type="Rhea" id="RHEA-COMP:10747"/>
        <dbReference type="Rhea" id="RHEA-COMP:10748"/>
        <dbReference type="ChEBI" id="CHEBI:83833"/>
        <dbReference type="ChEBI" id="CHEBI:83834"/>
        <dbReference type="EC" id="5.2.1.8"/>
    </reaction>
</comment>
<accession>A0A948RWE1</accession>
<dbReference type="SUPFAM" id="SSF50891">
    <property type="entry name" value="Cyclophilin-like"/>
    <property type="match status" value="1"/>
</dbReference>
<dbReference type="EMBL" id="JAHJDP010000007">
    <property type="protein sequence ID" value="MBU2689494.1"/>
    <property type="molecule type" value="Genomic_DNA"/>
</dbReference>
<comment type="function">
    <text evidence="3">PPIases accelerate the folding of proteins. It catalyzes the cis-trans isomerization of proline imidic peptide bonds in oligopeptides.</text>
</comment>
<dbReference type="PANTHER" id="PTHR43246">
    <property type="entry name" value="PEPTIDYL-PROLYL CIS-TRANS ISOMERASE CYP38, CHLOROPLASTIC"/>
    <property type="match status" value="1"/>
</dbReference>
<dbReference type="GO" id="GO:0003755">
    <property type="term" value="F:peptidyl-prolyl cis-trans isomerase activity"/>
    <property type="evidence" value="ECO:0007669"/>
    <property type="project" value="UniProtKB-UniRule"/>
</dbReference>
<proteinExistence type="inferred from homology"/>
<keyword evidence="1 3" id="KW-0697">Rotamase</keyword>
<organism evidence="5 6">
    <name type="scientific">Eiseniibacteriota bacterium</name>
    <dbReference type="NCBI Taxonomy" id="2212470"/>
    <lineage>
        <taxon>Bacteria</taxon>
        <taxon>Candidatus Eiseniibacteriota</taxon>
    </lineage>
</organism>
<sequence>MVVLVLGLALLVPGPAQADDEGAPATKEEAKVTASKVLFKTNMGDMVIELYPEKAPISVENFLSYVTEGFFDGLIFHRVIPGFVIQGGGFTPDMKKRDTHKPIENEAGNGLKNLKGTLSMARTNEINSATSQFFVNLTDNESLDHRGETPQGFGYAVFGKVVKGMEVVEAIAKVPTGKVGMYSDVPKEPVIIEKASIVGDEQ</sequence>
<feature type="domain" description="PPIase cyclophilin-type" evidence="4">
    <location>
        <begin position="41"/>
        <end position="197"/>
    </location>
</feature>
<feature type="chain" id="PRO_5038157980" description="Peptidyl-prolyl cis-trans isomerase" evidence="3">
    <location>
        <begin position="19"/>
        <end position="202"/>
    </location>
</feature>
<dbReference type="Proteomes" id="UP000777784">
    <property type="component" value="Unassembled WGS sequence"/>
</dbReference>
<keyword evidence="2 3" id="KW-0413">Isomerase</keyword>
<gene>
    <name evidence="5" type="ORF">KJ970_01080</name>
</gene>
<evidence type="ECO:0000256" key="2">
    <source>
        <dbReference type="ARBA" id="ARBA00023235"/>
    </source>
</evidence>
<evidence type="ECO:0000256" key="3">
    <source>
        <dbReference type="RuleBase" id="RU363019"/>
    </source>
</evidence>
<evidence type="ECO:0000313" key="5">
    <source>
        <dbReference type="EMBL" id="MBU2689494.1"/>
    </source>
</evidence>
<dbReference type="GO" id="GO:0006457">
    <property type="term" value="P:protein folding"/>
    <property type="evidence" value="ECO:0007669"/>
    <property type="project" value="InterPro"/>
</dbReference>
<keyword evidence="3" id="KW-0732">Signal</keyword>
<feature type="signal peptide" evidence="3">
    <location>
        <begin position="1"/>
        <end position="18"/>
    </location>
</feature>
<dbReference type="Pfam" id="PF00160">
    <property type="entry name" value="Pro_isomerase"/>
    <property type="match status" value="1"/>
</dbReference>
<dbReference type="PRINTS" id="PR00153">
    <property type="entry name" value="CSAPPISMRASE"/>
</dbReference>
<dbReference type="PROSITE" id="PS00170">
    <property type="entry name" value="CSA_PPIASE_1"/>
    <property type="match status" value="1"/>
</dbReference>
<dbReference type="CDD" id="cd01920">
    <property type="entry name" value="cyclophilin_EcCYP_like"/>
    <property type="match status" value="1"/>
</dbReference>
<dbReference type="InterPro" id="IPR044665">
    <property type="entry name" value="E_coli_cyclophilin_A-like"/>
</dbReference>
<dbReference type="InterPro" id="IPR029000">
    <property type="entry name" value="Cyclophilin-like_dom_sf"/>
</dbReference>
<dbReference type="PROSITE" id="PS50072">
    <property type="entry name" value="CSA_PPIASE_2"/>
    <property type="match status" value="1"/>
</dbReference>
<dbReference type="Gene3D" id="2.40.100.10">
    <property type="entry name" value="Cyclophilin-like"/>
    <property type="match status" value="1"/>
</dbReference>
<comment type="caution">
    <text evidence="5">The sequence shown here is derived from an EMBL/GenBank/DDBJ whole genome shotgun (WGS) entry which is preliminary data.</text>
</comment>
<protein>
    <recommendedName>
        <fullName evidence="3">Peptidyl-prolyl cis-trans isomerase</fullName>
        <shortName evidence="3">PPIase</shortName>
        <ecNumber evidence="3">5.2.1.8</ecNumber>
    </recommendedName>
</protein>
<dbReference type="EC" id="5.2.1.8" evidence="3"/>
<dbReference type="InterPro" id="IPR002130">
    <property type="entry name" value="Cyclophilin-type_PPIase_dom"/>
</dbReference>
<reference evidence="5" key="1">
    <citation type="submission" date="2021-05" db="EMBL/GenBank/DDBJ databases">
        <title>Energy efficiency and biological interactions define the core microbiome of deep oligotrophic groundwater.</title>
        <authorList>
            <person name="Mehrshad M."/>
            <person name="Lopez-Fernandez M."/>
            <person name="Bell E."/>
            <person name="Bernier-Latmani R."/>
            <person name="Bertilsson S."/>
            <person name="Dopson M."/>
        </authorList>
    </citation>
    <scope>NUCLEOTIDE SEQUENCE</scope>
    <source>
        <strain evidence="5">Modern_marine.mb.64</strain>
    </source>
</reference>
<dbReference type="AlphaFoldDB" id="A0A948RWE1"/>
<evidence type="ECO:0000259" key="4">
    <source>
        <dbReference type="PROSITE" id="PS50072"/>
    </source>
</evidence>
<comment type="similarity">
    <text evidence="3">Belongs to the cyclophilin-type PPIase family.</text>
</comment>
<name>A0A948RWE1_UNCEI</name>
<evidence type="ECO:0000313" key="6">
    <source>
        <dbReference type="Proteomes" id="UP000777784"/>
    </source>
</evidence>
<dbReference type="InterPro" id="IPR020892">
    <property type="entry name" value="Cyclophilin-type_PPIase_CS"/>
</dbReference>